<name>A0A061IU92_TRYRA</name>
<comment type="caution">
    <text evidence="2">The sequence shown here is derived from an EMBL/GenBank/DDBJ whole genome shotgun (WGS) entry which is preliminary data.</text>
</comment>
<dbReference type="AlphaFoldDB" id="A0A061IU92"/>
<dbReference type="OrthoDB" id="261351at2759"/>
<sequence length="265" mass="30428">MYGDRAFTRKNTSPLVEFIKTLRNQSKSGEKTVFPRRYNGRLVEVSVPNIKTDFSPPEWEITDAVKTLIDEPKPNNLVRRKRRRSLSMNDLKQVKFMRSPFACELLRKSSKGMYSSTYVDIELTTLGLQPLVRDIPVTRKESKALIGISCCYLRLGTALVVSGCIVEVNITDSTAQIVPDKGLCLDVEWVNLKKLYRIPEDITEVRKIVSERVFTVLQRESEDSAMTVLNESPTMEQWEELPRSESQSDVVIEEREDRYEAVQSE</sequence>
<evidence type="ECO:0000313" key="2">
    <source>
        <dbReference type="EMBL" id="ESL06194.1"/>
    </source>
</evidence>
<dbReference type="EMBL" id="AUPL01006135">
    <property type="protein sequence ID" value="ESL06194.1"/>
    <property type="molecule type" value="Genomic_DNA"/>
</dbReference>
<feature type="compositionally biased region" description="Basic and acidic residues" evidence="1">
    <location>
        <begin position="252"/>
        <end position="265"/>
    </location>
</feature>
<keyword evidence="3" id="KW-1185">Reference proteome</keyword>
<evidence type="ECO:0000313" key="3">
    <source>
        <dbReference type="Proteomes" id="UP000031737"/>
    </source>
</evidence>
<organism evidence="2 3">
    <name type="scientific">Trypanosoma rangeli SC58</name>
    <dbReference type="NCBI Taxonomy" id="429131"/>
    <lineage>
        <taxon>Eukaryota</taxon>
        <taxon>Discoba</taxon>
        <taxon>Euglenozoa</taxon>
        <taxon>Kinetoplastea</taxon>
        <taxon>Metakinetoplastina</taxon>
        <taxon>Trypanosomatida</taxon>
        <taxon>Trypanosomatidae</taxon>
        <taxon>Trypanosoma</taxon>
        <taxon>Herpetosoma</taxon>
    </lineage>
</organism>
<protein>
    <submittedName>
        <fullName evidence="2">Uncharacterized protein</fullName>
    </submittedName>
</protein>
<feature type="region of interest" description="Disordered" evidence="1">
    <location>
        <begin position="231"/>
        <end position="265"/>
    </location>
</feature>
<accession>A0A061IU92</accession>
<dbReference type="Proteomes" id="UP000031737">
    <property type="component" value="Unassembled WGS sequence"/>
</dbReference>
<dbReference type="VEuPathDB" id="TriTrypDB:TRSC58_06135"/>
<reference evidence="2 3" key="1">
    <citation type="submission" date="2013-07" db="EMBL/GenBank/DDBJ databases">
        <authorList>
            <person name="Stoco P.H."/>
            <person name="Wagner G."/>
            <person name="Gerber A."/>
            <person name="Zaha A."/>
            <person name="Thompson C."/>
            <person name="Bartholomeu D.C."/>
            <person name="Luckemeyer D.D."/>
            <person name="Bahia D."/>
            <person name="Loreto E."/>
            <person name="Prestes E.B."/>
            <person name="Lima F.M."/>
            <person name="Rodrigues-Luiz G."/>
            <person name="Vallejo G.A."/>
            <person name="Filho J.F."/>
            <person name="Monteiro K.M."/>
            <person name="Tyler K.M."/>
            <person name="de Almeida L.G."/>
            <person name="Ortiz M.F."/>
            <person name="Siervo M.A."/>
            <person name="de Moraes M.H."/>
            <person name="Cunha O.L."/>
            <person name="Mendonca-Neto R."/>
            <person name="Silva R."/>
            <person name="Teixeira S.M."/>
            <person name="Murta S.M."/>
            <person name="Sincero T.C."/>
            <person name="Mendes T.A."/>
            <person name="Urmenyi T.P."/>
            <person name="Silva V.G."/>
            <person name="da Rocha W.D."/>
            <person name="Andersson B."/>
            <person name="Romanha A.J."/>
            <person name="Steindel M."/>
            <person name="de Vasconcelos A.T."/>
            <person name="Grisard E.C."/>
        </authorList>
    </citation>
    <scope>NUCLEOTIDE SEQUENCE [LARGE SCALE GENOMIC DNA]</scope>
    <source>
        <strain evidence="2 3">SC58</strain>
    </source>
</reference>
<evidence type="ECO:0000256" key="1">
    <source>
        <dbReference type="SAM" id="MobiDB-lite"/>
    </source>
</evidence>
<proteinExistence type="predicted"/>
<gene>
    <name evidence="2" type="ORF">TRSC58_06135</name>
</gene>